<gene>
    <name evidence="1" type="ORF">BCR36DRAFT_459397</name>
</gene>
<organism evidence="1 2">
    <name type="scientific">Piromyces finnis</name>
    <dbReference type="NCBI Taxonomy" id="1754191"/>
    <lineage>
        <taxon>Eukaryota</taxon>
        <taxon>Fungi</taxon>
        <taxon>Fungi incertae sedis</taxon>
        <taxon>Chytridiomycota</taxon>
        <taxon>Chytridiomycota incertae sedis</taxon>
        <taxon>Neocallimastigomycetes</taxon>
        <taxon>Neocallimastigales</taxon>
        <taxon>Neocallimastigaceae</taxon>
        <taxon>Piromyces</taxon>
    </lineage>
</organism>
<keyword evidence="2" id="KW-1185">Reference proteome</keyword>
<accession>A0A1Y1VIY9</accession>
<proteinExistence type="predicted"/>
<protein>
    <submittedName>
        <fullName evidence="1">Uncharacterized protein</fullName>
    </submittedName>
</protein>
<evidence type="ECO:0000313" key="2">
    <source>
        <dbReference type="Proteomes" id="UP000193719"/>
    </source>
</evidence>
<dbReference type="EMBL" id="MCFH01000005">
    <property type="protein sequence ID" value="ORX57683.1"/>
    <property type="molecule type" value="Genomic_DNA"/>
</dbReference>
<reference evidence="1 2" key="2">
    <citation type="submission" date="2016-08" db="EMBL/GenBank/DDBJ databases">
        <title>Pervasive Adenine N6-methylation of Active Genes in Fungi.</title>
        <authorList>
            <consortium name="DOE Joint Genome Institute"/>
            <person name="Mondo S.J."/>
            <person name="Dannebaum R.O."/>
            <person name="Kuo R.C."/>
            <person name="Labutti K."/>
            <person name="Haridas S."/>
            <person name="Kuo A."/>
            <person name="Salamov A."/>
            <person name="Ahrendt S.R."/>
            <person name="Lipzen A."/>
            <person name="Sullivan W."/>
            <person name="Andreopoulos W.B."/>
            <person name="Clum A."/>
            <person name="Lindquist E."/>
            <person name="Daum C."/>
            <person name="Ramamoorthy G.K."/>
            <person name="Gryganskyi A."/>
            <person name="Culley D."/>
            <person name="Magnuson J.K."/>
            <person name="James T.Y."/>
            <person name="O'Malley M.A."/>
            <person name="Stajich J.E."/>
            <person name="Spatafora J.W."/>
            <person name="Visel A."/>
            <person name="Grigoriev I.V."/>
        </authorList>
    </citation>
    <scope>NUCLEOTIDE SEQUENCE [LARGE SCALE GENOMIC DNA]</scope>
    <source>
        <strain evidence="2">finn</strain>
    </source>
</reference>
<reference evidence="1 2" key="1">
    <citation type="submission" date="2016-08" db="EMBL/GenBank/DDBJ databases">
        <title>Genomes of anaerobic fungi encode conserved fungal cellulosomes for biomass hydrolysis.</title>
        <authorList>
            <consortium name="DOE Joint Genome Institute"/>
            <person name="Haitjema C.H."/>
            <person name="Gilmore S.P."/>
            <person name="Henske J.K."/>
            <person name="Solomon K.V."/>
            <person name="De Groot R."/>
            <person name="Kuo A."/>
            <person name="Mondo S.J."/>
            <person name="Salamov A.A."/>
            <person name="Labutti K."/>
            <person name="Zhao Z."/>
            <person name="Chiniquy J."/>
            <person name="Barry K."/>
            <person name="Brewer H.M."/>
            <person name="Purvine S.O."/>
            <person name="Wright A.T."/>
            <person name="Boxma B."/>
            <person name="Van Alen T."/>
            <person name="Hackstein J.H."/>
            <person name="Baker S.E."/>
            <person name="Grigoriev I.V."/>
            <person name="O'Malley M.A."/>
        </authorList>
    </citation>
    <scope>NUCLEOTIDE SEQUENCE [LARGE SCALE GENOMIC DNA]</scope>
    <source>
        <strain evidence="2">finn</strain>
    </source>
</reference>
<comment type="caution">
    <text evidence="1">The sequence shown here is derived from an EMBL/GenBank/DDBJ whole genome shotgun (WGS) entry which is preliminary data.</text>
</comment>
<evidence type="ECO:0000313" key="1">
    <source>
        <dbReference type="EMBL" id="ORX57683.1"/>
    </source>
</evidence>
<dbReference type="Proteomes" id="UP000193719">
    <property type="component" value="Unassembled WGS sequence"/>
</dbReference>
<name>A0A1Y1VIY9_9FUNG</name>
<sequence>MNNDDLFEYAMNISNNKNFKNQEEKNENLFIYNSFKREIENLNINIINSNDNNDEKSYNINKLININDLKINENNMNTINIANINFNDQINNNMKETKKKDININQSLHNAIKRITYECYSNNEEKEKTLNNNTNINDKYINKNIDRLINNEENYVAITSLTNSNRNNDNKYYSENIYMNKVLNLGNCISNSNGKKIKNLNSSMNNNLVFTNIEYNNNLINNNYTTKKDFKNRDNNFSNENTKRKKIKTNCNTSSHVFFHDINKDSQNIINENIIDNINLILPNNNEKQDNFEYMYNESNIKSFNSKKENTRITNNVCINMSNQVFENKNNRIKTIYNMDKISYSLKLDNKKTGNY</sequence>
<dbReference type="AlphaFoldDB" id="A0A1Y1VIY9"/>